<evidence type="ECO:0000256" key="8">
    <source>
        <dbReference type="ARBA" id="ARBA00048988"/>
    </source>
</evidence>
<keyword evidence="3 9" id="KW-0347">Helicase</keyword>
<dbReference type="EMBL" id="AECZ01000023">
    <property type="protein sequence ID" value="EFL50237.1"/>
    <property type="molecule type" value="Genomic_DNA"/>
</dbReference>
<dbReference type="InterPro" id="IPR014017">
    <property type="entry name" value="DNA_helicase_UvrD-like_C"/>
</dbReference>
<dbReference type="eggNOG" id="COG1074">
    <property type="taxonomic scope" value="Bacteria"/>
</dbReference>
<keyword evidence="4 9" id="KW-0067">ATP-binding</keyword>
<evidence type="ECO:0000313" key="12">
    <source>
        <dbReference type="EMBL" id="EFL50237.1"/>
    </source>
</evidence>
<evidence type="ECO:0000259" key="10">
    <source>
        <dbReference type="PROSITE" id="PS51198"/>
    </source>
</evidence>
<dbReference type="PANTHER" id="PTHR11070:SF67">
    <property type="entry name" value="DNA 3'-5' HELICASE"/>
    <property type="match status" value="1"/>
</dbReference>
<comment type="catalytic activity">
    <reaction evidence="8">
        <text>ATP + H2O = ADP + phosphate + H(+)</text>
        <dbReference type="Rhea" id="RHEA:13065"/>
        <dbReference type="ChEBI" id="CHEBI:15377"/>
        <dbReference type="ChEBI" id="CHEBI:15378"/>
        <dbReference type="ChEBI" id="CHEBI:30616"/>
        <dbReference type="ChEBI" id="CHEBI:43474"/>
        <dbReference type="ChEBI" id="CHEBI:456216"/>
        <dbReference type="EC" id="5.6.2.4"/>
    </reaction>
</comment>
<dbReference type="AlphaFoldDB" id="E1JZJ0"/>
<dbReference type="PROSITE" id="PS51198">
    <property type="entry name" value="UVRD_HELICASE_ATP_BIND"/>
    <property type="match status" value="1"/>
</dbReference>
<name>E1JZJ0_SOLFR</name>
<evidence type="ECO:0000259" key="11">
    <source>
        <dbReference type="PROSITE" id="PS51217"/>
    </source>
</evidence>
<dbReference type="GO" id="GO:0043138">
    <property type="term" value="F:3'-5' DNA helicase activity"/>
    <property type="evidence" value="ECO:0007669"/>
    <property type="project" value="UniProtKB-EC"/>
</dbReference>
<organism evidence="12 13">
    <name type="scientific">Solidesulfovibrio fructosivorans JJ]</name>
    <dbReference type="NCBI Taxonomy" id="596151"/>
    <lineage>
        <taxon>Bacteria</taxon>
        <taxon>Pseudomonadati</taxon>
        <taxon>Thermodesulfobacteriota</taxon>
        <taxon>Desulfovibrionia</taxon>
        <taxon>Desulfovibrionales</taxon>
        <taxon>Desulfovibrionaceae</taxon>
        <taxon>Solidesulfovibrio</taxon>
    </lineage>
</organism>
<evidence type="ECO:0000256" key="3">
    <source>
        <dbReference type="ARBA" id="ARBA00022806"/>
    </source>
</evidence>
<dbReference type="PROSITE" id="PS51217">
    <property type="entry name" value="UVRD_HELICASE_CTER"/>
    <property type="match status" value="1"/>
</dbReference>
<keyword evidence="13" id="KW-1185">Reference proteome</keyword>
<dbReference type="Pfam" id="PF13361">
    <property type="entry name" value="UvrD_C"/>
    <property type="match status" value="1"/>
</dbReference>
<dbReference type="STRING" id="596151.DesfrDRAFT_3038"/>
<evidence type="ECO:0000313" key="13">
    <source>
        <dbReference type="Proteomes" id="UP000006250"/>
    </source>
</evidence>
<dbReference type="InterPro" id="IPR014016">
    <property type="entry name" value="UvrD-like_ATP-bd"/>
</dbReference>
<dbReference type="EC" id="5.6.2.4" evidence="7"/>
<sequence>MLIQVKASAGSGKTHALTERFISLALRTARNLPRSCAGSLEAGYALPEILAVTFTNKAAAEMRERVFTRLKKIALGLDGADADSRGKARDELEELLVHAERLNIRTIDSLLFLLARIFALDLGLRPDFEPAFNDAELLSDVYDRLAARLPEDPGLARLFGDAAAALLQGASGFLPMAPFRERILAVTQKILAEPLVHPAEPETLRLGLERRIGRLANAAGAMFAALDAAGLKANANFLAFLRKCREAAQADAPPQSAYAGKATLADCMLKASRDAVTPELERLYAEIQAAHAACDRELPALRAAMGLAPFVALAGALLEDYPTYLTQMRKLPHSQWPRLVAGRLGGDMGVPDAWCRLGAGLAHILIDEFQDTARDQWRVLRLLALECLARGGSLYLVGDVKQAIYGWRGGDAALFDEAPADDELSRVTEGVTRQTLPVNWRSAPVVVGANNRFFAPLADPETADRVAAALLGPNLASAAPQLAAALGQAFTDARQSLPDDYHGPQGHVRISALTGTSAGEYEEAAREALVRLLADELVPRHGPGGVAVLTRSNPQAGRVADWLIRAGIPVVTENSLLLAEHPLIRQLAALLAFLDFPPDSLSFFAFVSGRELFGDIAGIGRDELAEWVTGLPHRGSLSLAFRARWPDVWDRLIRPYQRQTGLAAPYDLLREIVAGYRLLERRPGDEAFIRRFLEIAHLAESKGYGSIAAFLDFWRELGSDEKVPQPENIDAVRVMTIHKAKGLQFPAVVVPFHHFTGKAGQADLVVGHVEEGEVLAPDMPGLGPDHALRRARELAEQLHLLYVAWTRPEVELHAFVPGYGKLREDSRYPLPKALAILFEAFGHDPAGGGPIRLGSLPDAPQAAARACPVAAPEAPADGETAEGGRRAATVPEVIAVDAPMAWLPRLKVYRNVARDIRDSLRFSEKRRGELAHLAAETFARLGHDPADPTPAARRAAATALGGERLDAGLRDRLAGEFTDMLVWLAGLPDCREALAQGLLERELMDADGARHRPDLLFAGPKHTLVLDFKTGHEDPEHATQVSRYLRLASALPGRAGLPAKGLLVYLDKRVCRPVEAAS</sequence>
<proteinExistence type="predicted"/>
<dbReference type="GO" id="GO:0005829">
    <property type="term" value="C:cytosol"/>
    <property type="evidence" value="ECO:0007669"/>
    <property type="project" value="TreeGrafter"/>
</dbReference>
<dbReference type="GO" id="GO:0003677">
    <property type="term" value="F:DNA binding"/>
    <property type="evidence" value="ECO:0007669"/>
    <property type="project" value="InterPro"/>
</dbReference>
<evidence type="ECO:0000256" key="4">
    <source>
        <dbReference type="ARBA" id="ARBA00022840"/>
    </source>
</evidence>
<keyword evidence="1 9" id="KW-0547">Nucleotide-binding</keyword>
<dbReference type="InterPro" id="IPR027417">
    <property type="entry name" value="P-loop_NTPase"/>
</dbReference>
<dbReference type="OrthoDB" id="9810135at2"/>
<evidence type="ECO:0000256" key="9">
    <source>
        <dbReference type="PROSITE-ProRule" id="PRU00560"/>
    </source>
</evidence>
<feature type="binding site" evidence="9">
    <location>
        <begin position="7"/>
        <end position="14"/>
    </location>
    <ligand>
        <name>ATP</name>
        <dbReference type="ChEBI" id="CHEBI:30616"/>
    </ligand>
</feature>
<dbReference type="GO" id="GO:0000725">
    <property type="term" value="P:recombinational repair"/>
    <property type="evidence" value="ECO:0007669"/>
    <property type="project" value="TreeGrafter"/>
</dbReference>
<dbReference type="RefSeq" id="WP_005995273.1">
    <property type="nucleotide sequence ID" value="NZ_AECZ01000023.1"/>
</dbReference>
<evidence type="ECO:0000256" key="1">
    <source>
        <dbReference type="ARBA" id="ARBA00022741"/>
    </source>
</evidence>
<dbReference type="SUPFAM" id="SSF52540">
    <property type="entry name" value="P-loop containing nucleoside triphosphate hydrolases"/>
    <property type="match status" value="1"/>
</dbReference>
<dbReference type="Gene3D" id="1.10.486.10">
    <property type="entry name" value="PCRA, domain 4"/>
    <property type="match status" value="1"/>
</dbReference>
<evidence type="ECO:0000256" key="5">
    <source>
        <dbReference type="ARBA" id="ARBA00023235"/>
    </source>
</evidence>
<keyword evidence="5" id="KW-0413">Isomerase</keyword>
<dbReference type="GO" id="GO:0016887">
    <property type="term" value="F:ATP hydrolysis activity"/>
    <property type="evidence" value="ECO:0007669"/>
    <property type="project" value="RHEA"/>
</dbReference>
<comment type="catalytic activity">
    <reaction evidence="6">
        <text>Couples ATP hydrolysis with the unwinding of duplex DNA by translocating in the 3'-5' direction.</text>
        <dbReference type="EC" id="5.6.2.4"/>
    </reaction>
</comment>
<dbReference type="PANTHER" id="PTHR11070">
    <property type="entry name" value="UVRD / RECB / PCRA DNA HELICASE FAMILY MEMBER"/>
    <property type="match status" value="1"/>
</dbReference>
<comment type="caution">
    <text evidence="12">The sequence shown here is derived from an EMBL/GenBank/DDBJ whole genome shotgun (WGS) entry which is preliminary data.</text>
</comment>
<evidence type="ECO:0000256" key="7">
    <source>
        <dbReference type="ARBA" id="ARBA00034808"/>
    </source>
</evidence>
<protein>
    <recommendedName>
        <fullName evidence="7">DNA 3'-5' helicase</fullName>
        <ecNumber evidence="7">5.6.2.4</ecNumber>
    </recommendedName>
</protein>
<dbReference type="GO" id="GO:0005524">
    <property type="term" value="F:ATP binding"/>
    <property type="evidence" value="ECO:0007669"/>
    <property type="project" value="UniProtKB-UniRule"/>
</dbReference>
<evidence type="ECO:0000256" key="6">
    <source>
        <dbReference type="ARBA" id="ARBA00034617"/>
    </source>
</evidence>
<gene>
    <name evidence="12" type="ORF">DesfrDRAFT_3038</name>
</gene>
<feature type="domain" description="UvrD-like helicase C-terminal" evidence="11">
    <location>
        <begin position="473"/>
        <end position="742"/>
    </location>
</feature>
<dbReference type="Proteomes" id="UP000006250">
    <property type="component" value="Unassembled WGS sequence"/>
</dbReference>
<reference evidence="12 13" key="1">
    <citation type="submission" date="2010-08" db="EMBL/GenBank/DDBJ databases">
        <title>The draft genome of Desulfovibrio fructosovorans JJ.</title>
        <authorList>
            <consortium name="US DOE Joint Genome Institute (JGI-PGF)"/>
            <person name="Lucas S."/>
            <person name="Copeland A."/>
            <person name="Lapidus A."/>
            <person name="Cheng J.-F."/>
            <person name="Bruce D."/>
            <person name="Goodwin L."/>
            <person name="Pitluck S."/>
            <person name="Land M.L."/>
            <person name="Hauser L."/>
            <person name="Chang Y.-J."/>
            <person name="Jeffries C."/>
            <person name="Wall J.D."/>
            <person name="Stahl D.A."/>
            <person name="Arkin A.P."/>
            <person name="Dehal P."/>
            <person name="Stolyar S.M."/>
            <person name="Hazen T.C."/>
            <person name="Woyke T.J."/>
        </authorList>
    </citation>
    <scope>NUCLEOTIDE SEQUENCE [LARGE SCALE GENOMIC DNA]</scope>
    <source>
        <strain evidence="12 13">JJ</strain>
    </source>
</reference>
<evidence type="ECO:0000256" key="2">
    <source>
        <dbReference type="ARBA" id="ARBA00022801"/>
    </source>
</evidence>
<feature type="domain" description="UvrD-like helicase ATP-binding" evidence="10">
    <location>
        <begin position="1"/>
        <end position="443"/>
    </location>
</feature>
<keyword evidence="2 9" id="KW-0378">Hydrolase</keyword>
<accession>E1JZJ0</accession>
<dbReference type="InterPro" id="IPR000212">
    <property type="entry name" value="DNA_helicase_UvrD/REP"/>
</dbReference>
<dbReference type="Gene3D" id="3.40.50.300">
    <property type="entry name" value="P-loop containing nucleotide triphosphate hydrolases"/>
    <property type="match status" value="3"/>
</dbReference>
<dbReference type="Pfam" id="PF00580">
    <property type="entry name" value="UvrD-helicase"/>
    <property type="match status" value="2"/>
</dbReference>